<dbReference type="Proteomes" id="UP000005707">
    <property type="component" value="Unassembled WGS sequence"/>
</dbReference>
<evidence type="ECO:0000313" key="1">
    <source>
        <dbReference type="EMBL" id="ERJ11043.1"/>
    </source>
</evidence>
<protein>
    <submittedName>
        <fullName evidence="1">HsdR family type I site-specific deoxyribonuclease protein</fullName>
    </submittedName>
</protein>
<dbReference type="InParanoid" id="U2E772"/>
<accession>U2E772</accession>
<keyword evidence="2" id="KW-1185">Reference proteome</keyword>
<reference evidence="1 2" key="1">
    <citation type="journal article" date="2011" name="J. Bacteriol.">
        <title>Genome sequence of Haloplasma contractile, an unusual contractile bacterium from a deep-sea anoxic brine lake.</title>
        <authorList>
            <person name="Antunes A."/>
            <person name="Alam I."/>
            <person name="El Dorry H."/>
            <person name="Siam R."/>
            <person name="Robertson A."/>
            <person name="Bajic V.B."/>
            <person name="Stingl U."/>
        </authorList>
    </citation>
    <scope>NUCLEOTIDE SEQUENCE [LARGE SCALE GENOMIC DNA]</scope>
    <source>
        <strain evidence="1 2">SSD-17B</strain>
    </source>
</reference>
<name>U2E772_9MOLU</name>
<reference evidence="1 2" key="2">
    <citation type="journal article" date="2013" name="PLoS ONE">
        <title>INDIGO - INtegrated Data Warehouse of MIcrobial GenOmes with Examples from the Red Sea Extremophiles.</title>
        <authorList>
            <person name="Alam I."/>
            <person name="Antunes A."/>
            <person name="Kamau A.A."/>
            <person name="Ba Alawi W."/>
            <person name="Kalkatawi M."/>
            <person name="Stingl U."/>
            <person name="Bajic V.B."/>
        </authorList>
    </citation>
    <scope>NUCLEOTIDE SEQUENCE [LARGE SCALE GENOMIC DNA]</scope>
    <source>
        <strain evidence="1 2">SSD-17B</strain>
    </source>
</reference>
<organism evidence="1 2">
    <name type="scientific">Haloplasma contractile SSD-17B</name>
    <dbReference type="NCBI Taxonomy" id="1033810"/>
    <lineage>
        <taxon>Bacteria</taxon>
        <taxon>Bacillati</taxon>
        <taxon>Mycoplasmatota</taxon>
        <taxon>Mollicutes</taxon>
        <taxon>Haloplasmatales</taxon>
        <taxon>Haloplasmataceae</taxon>
        <taxon>Haloplasma</taxon>
    </lineage>
</organism>
<evidence type="ECO:0000313" key="2">
    <source>
        <dbReference type="Proteomes" id="UP000005707"/>
    </source>
</evidence>
<dbReference type="RefSeq" id="WP_021031199.1">
    <property type="nucleotide sequence ID" value="NZ_AFNU02000018.1"/>
</dbReference>
<gene>
    <name evidence="1" type="ORF">HLPCO_002934</name>
</gene>
<dbReference type="OrthoDB" id="9758243at2"/>
<proteinExistence type="predicted"/>
<comment type="caution">
    <text evidence="1">The sequence shown here is derived from an EMBL/GenBank/DDBJ whole genome shotgun (WGS) entry which is preliminary data.</text>
</comment>
<dbReference type="STRING" id="1033810.HLPCO_002934"/>
<dbReference type="AlphaFoldDB" id="U2E772"/>
<sequence length="76" mass="8620">MNILKDDLRKGNTGASYPRVIKINNHAQAFYGVTKEVIENVVNIEDKENEIAELALSIDMIILKLIGTIIMMFTRK</sequence>
<dbReference type="EMBL" id="AFNU02000018">
    <property type="protein sequence ID" value="ERJ11043.1"/>
    <property type="molecule type" value="Genomic_DNA"/>
</dbReference>